<protein>
    <submittedName>
        <fullName evidence="2">Uncharacterized protein</fullName>
    </submittedName>
</protein>
<dbReference type="FunCoup" id="C1FD22">
    <property type="interactions" value="249"/>
</dbReference>
<dbReference type="OMA" id="EETVWRY"/>
<dbReference type="Proteomes" id="UP000002009">
    <property type="component" value="Chromosome 1"/>
</dbReference>
<dbReference type="PROSITE" id="PS51318">
    <property type="entry name" value="TAT"/>
    <property type="match status" value="1"/>
</dbReference>
<name>C1FD22_MICCC</name>
<keyword evidence="3" id="KW-1185">Reference proteome</keyword>
<sequence length="266" mass="28829">MSAPAKTTARVLAFSARRSNGETRRPRAPTRATPASSSSTSSSDGEVPRRAALLAPGVLAAAAAASVSAPPTARAALDPTSSLTRRGMAKFVQNDVEGSIADFDLVVQNAPRMEPYMWQRGLSLYYAERYEDGAAQFRKDVAVNPNDTEEAIWAFLCDARDPKIGFSRARLMRVGPDPRRYMRAAYDLFNAGDAASDVALEDVASLGPVDEFYSLLYRGLWREAAGDVAGARDLIVEATRTQYANRSGDYMAALALVHCKRRGWAT</sequence>
<evidence type="ECO:0000256" key="1">
    <source>
        <dbReference type="SAM" id="MobiDB-lite"/>
    </source>
</evidence>
<dbReference type="RefSeq" id="XP_002507450.1">
    <property type="nucleotide sequence ID" value="XM_002507404.1"/>
</dbReference>
<dbReference type="GO" id="GO:0009507">
    <property type="term" value="C:chloroplast"/>
    <property type="evidence" value="ECO:0007669"/>
    <property type="project" value="TreeGrafter"/>
</dbReference>
<dbReference type="InParanoid" id="C1FD22"/>
<dbReference type="SUPFAM" id="SSF48452">
    <property type="entry name" value="TPR-like"/>
    <property type="match status" value="1"/>
</dbReference>
<dbReference type="PANTHER" id="PTHR47908">
    <property type="match status" value="1"/>
</dbReference>
<evidence type="ECO:0000313" key="2">
    <source>
        <dbReference type="EMBL" id="ACO68708.1"/>
    </source>
</evidence>
<dbReference type="Gene3D" id="1.25.40.10">
    <property type="entry name" value="Tetratricopeptide repeat domain"/>
    <property type="match status" value="1"/>
</dbReference>
<gene>
    <name evidence="2" type="ORF">MICPUN_107460</name>
</gene>
<dbReference type="InterPro" id="IPR011990">
    <property type="entry name" value="TPR-like_helical_dom_sf"/>
</dbReference>
<feature type="region of interest" description="Disordered" evidence="1">
    <location>
        <begin position="1"/>
        <end position="48"/>
    </location>
</feature>
<dbReference type="PANTHER" id="PTHR47908:SF2">
    <property type="entry name" value="TETRATRICOPEPTIDE REPEAT (TPR)-LIKE SUPERFAMILY PROTEIN"/>
    <property type="match status" value="1"/>
</dbReference>
<dbReference type="KEGG" id="mis:MICPUN_107460"/>
<dbReference type="EMBL" id="CP001574">
    <property type="protein sequence ID" value="ACO68708.1"/>
    <property type="molecule type" value="Genomic_DNA"/>
</dbReference>
<dbReference type="InterPro" id="IPR006311">
    <property type="entry name" value="TAT_signal"/>
</dbReference>
<feature type="compositionally biased region" description="Low complexity" evidence="1">
    <location>
        <begin position="29"/>
        <end position="43"/>
    </location>
</feature>
<evidence type="ECO:0000313" key="3">
    <source>
        <dbReference type="Proteomes" id="UP000002009"/>
    </source>
</evidence>
<proteinExistence type="predicted"/>
<dbReference type="eggNOG" id="ENOG502QR10">
    <property type="taxonomic scope" value="Eukaryota"/>
</dbReference>
<organism evidence="2 3">
    <name type="scientific">Micromonas commoda (strain RCC299 / NOUM17 / CCMP2709)</name>
    <name type="common">Picoplanktonic green alga</name>
    <dbReference type="NCBI Taxonomy" id="296587"/>
    <lineage>
        <taxon>Eukaryota</taxon>
        <taxon>Viridiplantae</taxon>
        <taxon>Chlorophyta</taxon>
        <taxon>Mamiellophyceae</taxon>
        <taxon>Mamiellales</taxon>
        <taxon>Mamiellaceae</taxon>
        <taxon>Micromonas</taxon>
    </lineage>
</organism>
<dbReference type="GeneID" id="8249996"/>
<dbReference type="OrthoDB" id="2017782at2759"/>
<dbReference type="AlphaFoldDB" id="C1FD22"/>
<accession>C1FD22</accession>
<reference evidence="2 3" key="1">
    <citation type="journal article" date="2009" name="Science">
        <title>Green evolution and dynamic adaptations revealed by genomes of the marine picoeukaryotes Micromonas.</title>
        <authorList>
            <person name="Worden A.Z."/>
            <person name="Lee J.H."/>
            <person name="Mock T."/>
            <person name="Rouze P."/>
            <person name="Simmons M.P."/>
            <person name="Aerts A.L."/>
            <person name="Allen A.E."/>
            <person name="Cuvelier M.L."/>
            <person name="Derelle E."/>
            <person name="Everett M.V."/>
            <person name="Foulon E."/>
            <person name="Grimwood J."/>
            <person name="Gundlach H."/>
            <person name="Henrissat B."/>
            <person name="Napoli C."/>
            <person name="McDonald S.M."/>
            <person name="Parker M.S."/>
            <person name="Rombauts S."/>
            <person name="Salamov A."/>
            <person name="Von Dassow P."/>
            <person name="Badger J.H."/>
            <person name="Coutinho P.M."/>
            <person name="Demir E."/>
            <person name="Dubchak I."/>
            <person name="Gentemann C."/>
            <person name="Eikrem W."/>
            <person name="Gready J.E."/>
            <person name="John U."/>
            <person name="Lanier W."/>
            <person name="Lindquist E.A."/>
            <person name="Lucas S."/>
            <person name="Mayer K.F."/>
            <person name="Moreau H."/>
            <person name="Not F."/>
            <person name="Otillar R."/>
            <person name="Panaud O."/>
            <person name="Pangilinan J."/>
            <person name="Paulsen I."/>
            <person name="Piegu B."/>
            <person name="Poliakov A."/>
            <person name="Robbens S."/>
            <person name="Schmutz J."/>
            <person name="Toulza E."/>
            <person name="Wyss T."/>
            <person name="Zelensky A."/>
            <person name="Zhou K."/>
            <person name="Armbrust E.V."/>
            <person name="Bhattacharya D."/>
            <person name="Goodenough U.W."/>
            <person name="Van de Peer Y."/>
            <person name="Grigoriev I.V."/>
        </authorList>
    </citation>
    <scope>NUCLEOTIDE SEQUENCE [LARGE SCALE GENOMIC DNA]</scope>
    <source>
        <strain evidence="3">RCC299 / NOUM17</strain>
    </source>
</reference>